<dbReference type="GeneID" id="61423791"/>
<evidence type="ECO:0000313" key="2">
    <source>
        <dbReference type="EMBL" id="AOO88708.1"/>
    </source>
</evidence>
<sequence>MIRLQKSSARRTFVTLLSGFVFVVVLVFAVKISLNYIGVCTRGPEFWRWHRISNAELIAFLELKGTSNAGVQTEYSVAEPYSVPGDHYQPASFIDKIRGRAATLARFYKPWMDNGQYLHPSGYFYTPNCLQGWRPPT</sequence>
<keyword evidence="1" id="KW-1133">Transmembrane helix</keyword>
<accession>A0A1C9HPV4</accession>
<feature type="transmembrane region" description="Helical" evidence="1">
    <location>
        <begin position="12"/>
        <end position="34"/>
    </location>
</feature>
<dbReference type="AlphaFoldDB" id="A0A1C9HPV4"/>
<evidence type="ECO:0000256" key="1">
    <source>
        <dbReference type="SAM" id="Phobius"/>
    </source>
</evidence>
<organism evidence="2">
    <name type="scientific">Rhizobium leguminosarum bv. trifolii</name>
    <dbReference type="NCBI Taxonomy" id="386"/>
    <lineage>
        <taxon>Bacteria</taxon>
        <taxon>Pseudomonadati</taxon>
        <taxon>Pseudomonadota</taxon>
        <taxon>Alphaproteobacteria</taxon>
        <taxon>Hyphomicrobiales</taxon>
        <taxon>Rhizobiaceae</taxon>
        <taxon>Rhizobium/Agrobacterium group</taxon>
        <taxon>Rhizobium</taxon>
    </lineage>
</organism>
<dbReference type="RefSeq" id="WP_128409088.1">
    <property type="nucleotide sequence ID" value="NZ_CP050103.1"/>
</dbReference>
<evidence type="ECO:0008006" key="3">
    <source>
        <dbReference type="Google" id="ProtNLM"/>
    </source>
</evidence>
<dbReference type="EMBL" id="KX486344">
    <property type="protein sequence ID" value="AOO88708.1"/>
    <property type="molecule type" value="Genomic_DNA"/>
</dbReference>
<protein>
    <recommendedName>
        <fullName evidence="3">Transmembrane protein</fullName>
    </recommendedName>
</protein>
<keyword evidence="1" id="KW-0472">Membrane</keyword>
<proteinExistence type="predicted"/>
<reference evidence="2" key="1">
    <citation type="journal article" date="2015" name="BMC Genomics">
        <title>Transcriptome profiling of a Rhizobium leguminosarum bv. trifolii rosR mutant reveals the role of the transcriptional regulator RosR in motility, synthesis of cell-surface components, and other cellular processes.</title>
        <authorList>
            <person name="Rachwal K."/>
            <person name="Matczynska E."/>
            <person name="Janczarek M."/>
        </authorList>
    </citation>
    <scope>NUCLEOTIDE SEQUENCE</scope>
    <source>
        <strain evidence="2">Rt24.2</strain>
    </source>
</reference>
<reference evidence="2" key="2">
    <citation type="journal article" date="2016" name="Front. Microbiol.">
        <title>The Regulatory Protein RosR Affects Rhizobium leguminosarum bv. trifolii Protein Profiles, Cell Surface Properties, and Symbiosis with Clover.</title>
        <authorList>
            <person name="Rachwal K."/>
            <person name="Boguszewska A."/>
            <person name="Kopcinska J."/>
            <person name="Karas M."/>
            <person name="Tchorzewski M."/>
            <person name="Janczarek M."/>
        </authorList>
    </citation>
    <scope>NUCLEOTIDE SEQUENCE</scope>
    <source>
        <strain evidence="2">Rt24.2</strain>
    </source>
</reference>
<keyword evidence="1" id="KW-0812">Transmembrane</keyword>
<name>A0A1C9HPV4_RHILT</name>